<dbReference type="PROSITE" id="PS50200">
    <property type="entry name" value="RA"/>
    <property type="match status" value="1"/>
</dbReference>
<feature type="region of interest" description="Disordered" evidence="1">
    <location>
        <begin position="495"/>
        <end position="537"/>
    </location>
</feature>
<feature type="compositionally biased region" description="Polar residues" evidence="1">
    <location>
        <begin position="821"/>
        <end position="837"/>
    </location>
</feature>
<feature type="domain" description="Ras-associating" evidence="2">
    <location>
        <begin position="184"/>
        <end position="278"/>
    </location>
</feature>
<comment type="caution">
    <text evidence="3">The sequence shown here is derived from an EMBL/GenBank/DDBJ whole genome shotgun (WGS) entry which is preliminary data.</text>
</comment>
<evidence type="ECO:0000256" key="1">
    <source>
        <dbReference type="SAM" id="MobiDB-lite"/>
    </source>
</evidence>
<dbReference type="Gene3D" id="3.10.20.90">
    <property type="entry name" value="Phosphatidylinositol 3-kinase Catalytic Subunit, Chain A, domain 1"/>
    <property type="match status" value="1"/>
</dbReference>
<evidence type="ECO:0000259" key="2">
    <source>
        <dbReference type="PROSITE" id="PS50200"/>
    </source>
</evidence>
<feature type="compositionally biased region" description="Low complexity" evidence="1">
    <location>
        <begin position="414"/>
        <end position="430"/>
    </location>
</feature>
<dbReference type="Pfam" id="PF00788">
    <property type="entry name" value="RA"/>
    <property type="match status" value="1"/>
</dbReference>
<feature type="region of interest" description="Disordered" evidence="1">
    <location>
        <begin position="576"/>
        <end position="596"/>
    </location>
</feature>
<organism evidence="3 4">
    <name type="scientific">Macrostomum lignano</name>
    <dbReference type="NCBI Taxonomy" id="282301"/>
    <lineage>
        <taxon>Eukaryota</taxon>
        <taxon>Metazoa</taxon>
        <taxon>Spiralia</taxon>
        <taxon>Lophotrochozoa</taxon>
        <taxon>Platyhelminthes</taxon>
        <taxon>Rhabditophora</taxon>
        <taxon>Macrostomorpha</taxon>
        <taxon>Macrostomida</taxon>
        <taxon>Macrostomidae</taxon>
        <taxon>Macrostomum</taxon>
    </lineage>
</organism>
<dbReference type="GO" id="GO:0045742">
    <property type="term" value="P:positive regulation of epidermal growth factor receptor signaling pathway"/>
    <property type="evidence" value="ECO:0007669"/>
    <property type="project" value="TreeGrafter"/>
</dbReference>
<feature type="region of interest" description="Disordered" evidence="1">
    <location>
        <begin position="354"/>
        <end position="385"/>
    </location>
</feature>
<dbReference type="CDD" id="cd17043">
    <property type="entry name" value="RA"/>
    <property type="match status" value="1"/>
</dbReference>
<dbReference type="EMBL" id="NIVC01000867">
    <property type="protein sequence ID" value="PAA75696.1"/>
    <property type="molecule type" value="Genomic_DNA"/>
</dbReference>
<dbReference type="PANTHER" id="PTHR21298:SF2">
    <property type="entry name" value="GH01721P"/>
    <property type="match status" value="1"/>
</dbReference>
<dbReference type="GO" id="GO:0045743">
    <property type="term" value="P:positive regulation of fibroblast growth factor receptor signaling pathway"/>
    <property type="evidence" value="ECO:0007669"/>
    <property type="project" value="TreeGrafter"/>
</dbReference>
<dbReference type="SUPFAM" id="SSF54236">
    <property type="entry name" value="Ubiquitin-like"/>
    <property type="match status" value="1"/>
</dbReference>
<dbReference type="GO" id="GO:0007165">
    <property type="term" value="P:signal transduction"/>
    <property type="evidence" value="ECO:0007669"/>
    <property type="project" value="InterPro"/>
</dbReference>
<gene>
    <name evidence="3" type="ORF">BOX15_Mlig003876g3</name>
</gene>
<evidence type="ECO:0000313" key="3">
    <source>
        <dbReference type="EMBL" id="PAA75696.1"/>
    </source>
</evidence>
<reference evidence="3 4" key="1">
    <citation type="submission" date="2017-06" db="EMBL/GenBank/DDBJ databases">
        <title>A platform for efficient transgenesis in Macrostomum lignano, a flatworm model organism for stem cell research.</title>
        <authorList>
            <person name="Berezikov E."/>
        </authorList>
    </citation>
    <scope>NUCLEOTIDE SEQUENCE [LARGE SCALE GENOMIC DNA]</scope>
    <source>
        <strain evidence="3">DV1</strain>
        <tissue evidence="3">Whole organism</tissue>
    </source>
</reference>
<dbReference type="InterPro" id="IPR029071">
    <property type="entry name" value="Ubiquitin-like_domsf"/>
</dbReference>
<protein>
    <recommendedName>
        <fullName evidence="2">Ras-associating domain-containing protein</fullName>
    </recommendedName>
</protein>
<feature type="region of interest" description="Disordered" evidence="1">
    <location>
        <begin position="814"/>
        <end position="837"/>
    </location>
</feature>
<feature type="region of interest" description="Disordered" evidence="1">
    <location>
        <begin position="402"/>
        <end position="445"/>
    </location>
</feature>
<feature type="compositionally biased region" description="Polar residues" evidence="1">
    <location>
        <begin position="576"/>
        <end position="595"/>
    </location>
</feature>
<feature type="compositionally biased region" description="Low complexity" evidence="1">
    <location>
        <begin position="362"/>
        <end position="385"/>
    </location>
</feature>
<dbReference type="InterPro" id="IPR000159">
    <property type="entry name" value="RA_dom"/>
</dbReference>
<dbReference type="Proteomes" id="UP000215902">
    <property type="component" value="Unassembled WGS sequence"/>
</dbReference>
<dbReference type="AlphaFoldDB" id="A0A267FPK0"/>
<dbReference type="PANTHER" id="PTHR21298">
    <property type="entry name" value="GH01721P"/>
    <property type="match status" value="1"/>
</dbReference>
<dbReference type="OrthoDB" id="6261688at2759"/>
<feature type="region of interest" description="Disordered" evidence="1">
    <location>
        <begin position="282"/>
        <end position="321"/>
    </location>
</feature>
<feature type="compositionally biased region" description="Low complexity" evidence="1">
    <location>
        <begin position="495"/>
        <end position="525"/>
    </location>
</feature>
<sequence>MRPHPVKGSTVALFPPLAVFLLEHNWHTKALNHIDCSQDDRKLSEEKLQQSKAWSRRLNSEPLNCLQFAVSESKFESFQRRFRLFDMATTISVLSNFSNSRSPEEYPVDASTTASDLVKAVLARHSMLSKDPHLLYVTLDTLGPRGFAESVELDETSRLLQRLRTARLTSKPSFNHVFVMHMRSGGLLKIHDSCIMPGSFYNSLYVSMETKTTQVIALLLASYGSKELASNFQLVAKDSKGREIRQLMPGEFPLAVQQQHQSRAGGGELSIHLKRAGKIVRSPTYHGQPSWREDSNGPDGVGGGGDNGGRSGNGSEVLSRSETLARLQSSFRELQRLREKNPDLYDKLLVAGQQSDGSQTAQAGKTSSKQSGSKQTGAAAQANQKQKYAVGSSGFLSARQHSVRLGSSSRQRITGTTGAAVGPATEATTGSYSARTTKSSHADRQRKENYTDYWFTGGTDYPEFDRHYEDANFLNRQLRLNRSARGELQQPRQQLIEQMRQQQQQQPAEQAKPQTQKQQSSKRQLPQVPQQSSDSELRVRRLKMEQAAQRQLLLPSSSTGGGVDKATHRKDFQCQTSIPSNEPMHQQQQQNSHQPSLREILSVCETHSCQLTRSSLAQPWGLRWREVQFGDVNGNHRDEASTTGLTKPAIGRRQGAFQRNERLLKYMRTLVAIETAETKDGVNNLSGNGADLRSGDLVIEVNGCLATGLSPEQLDSIIDSQLTLDLLLARQPSSSVSIATGGTAAELSETESGLSDRDDSEQDLRLRLRRLQLQCNELASQCRVHELVIQRLRSQLTKTARVCLLQHTEARPRSHAESERSFQVINASKESPVTSAV</sequence>
<name>A0A267FPK0_9PLAT</name>
<feature type="compositionally biased region" description="Gly residues" evidence="1">
    <location>
        <begin position="299"/>
        <end position="312"/>
    </location>
</feature>
<accession>A0A267FPK0</accession>
<keyword evidence="4" id="KW-1185">Reference proteome</keyword>
<evidence type="ECO:0000313" key="4">
    <source>
        <dbReference type="Proteomes" id="UP000215902"/>
    </source>
</evidence>
<proteinExistence type="predicted"/>